<comment type="caution">
    <text evidence="2">The sequence shown here is derived from an EMBL/GenBank/DDBJ whole genome shotgun (WGS) entry which is preliminary data.</text>
</comment>
<accession>A0ABU9XRK8</accession>
<evidence type="ECO:0000256" key="1">
    <source>
        <dbReference type="SAM" id="MobiDB-lite"/>
    </source>
</evidence>
<dbReference type="Proteomes" id="UP001404104">
    <property type="component" value="Unassembled WGS sequence"/>
</dbReference>
<feature type="region of interest" description="Disordered" evidence="1">
    <location>
        <begin position="199"/>
        <end position="226"/>
    </location>
</feature>
<organism evidence="2 3">
    <name type="scientific">Sphingomonas qilianensis</name>
    <dbReference type="NCBI Taxonomy" id="1736690"/>
    <lineage>
        <taxon>Bacteria</taxon>
        <taxon>Pseudomonadati</taxon>
        <taxon>Pseudomonadota</taxon>
        <taxon>Alphaproteobacteria</taxon>
        <taxon>Sphingomonadales</taxon>
        <taxon>Sphingomonadaceae</taxon>
        <taxon>Sphingomonas</taxon>
    </lineage>
</organism>
<dbReference type="RefSeq" id="WP_345864245.1">
    <property type="nucleotide sequence ID" value="NZ_JBDIMF010000002.1"/>
</dbReference>
<sequence>METVLGIDDPREREDAPQVTGDVPAIAIGSDERRMHVRAYNHWVSLLQARSFPSIADLDPANIADFGPHSVLLDFSRGAEDPAIAYLGRALRDECSLDSSVAQISQVPSRSLLSRLTDRYQQIIANRAPIGFEAEFVGSRGFHMMYRGILMPFSSDGESIDFIFGVINWKEMVTPDAQTMLEAEVAQSLRAAPRAAPPAAVPAWADGPSAQRSDAPVTSPTPGVDLTHQMTSARASAAAGRAADARGRAALHRAIERAYAFAAAADQDPQHYEALLDQAGITLHLRAPMLSIAKLVFGADAPPARLAEYATVLSHARRLNVAPDAVADFLDAFEGGIDGVVTAERALRHGNTLDEDQRAVLDDRPSLARLAAPSGTAAGDYVVLLARARDAEALDVVATLDSVALVDQVVRAAL</sequence>
<proteinExistence type="predicted"/>
<reference evidence="2 3" key="1">
    <citation type="submission" date="2024-05" db="EMBL/GenBank/DDBJ databases">
        <authorList>
            <person name="Liu Q."/>
            <person name="Xin Y.-H."/>
        </authorList>
    </citation>
    <scope>NUCLEOTIDE SEQUENCE [LARGE SCALE GENOMIC DNA]</scope>
    <source>
        <strain evidence="2 3">CGMCC 1.15349</strain>
    </source>
</reference>
<keyword evidence="3" id="KW-1185">Reference proteome</keyword>
<gene>
    <name evidence="2" type="ORF">ABC969_08505</name>
</gene>
<evidence type="ECO:0000313" key="2">
    <source>
        <dbReference type="EMBL" id="MEN2786459.1"/>
    </source>
</evidence>
<dbReference type="EMBL" id="JBDIMF010000002">
    <property type="protein sequence ID" value="MEN2786459.1"/>
    <property type="molecule type" value="Genomic_DNA"/>
</dbReference>
<name>A0ABU9XRK8_9SPHN</name>
<feature type="compositionally biased region" description="Polar residues" evidence="1">
    <location>
        <begin position="210"/>
        <end position="221"/>
    </location>
</feature>
<evidence type="ECO:0000313" key="3">
    <source>
        <dbReference type="Proteomes" id="UP001404104"/>
    </source>
</evidence>
<protein>
    <submittedName>
        <fullName evidence="2">Uncharacterized protein</fullName>
    </submittedName>
</protein>